<keyword evidence="2" id="KW-0560">Oxidoreductase</keyword>
<dbReference type="KEGG" id="spad:DVK44_31280"/>
<evidence type="ECO:0000256" key="3">
    <source>
        <dbReference type="SAM" id="MobiDB-lite"/>
    </source>
</evidence>
<comment type="similarity">
    <text evidence="1">Belongs to the short-chain dehydrogenases/reductases (SDR) family.</text>
</comment>
<dbReference type="SMART" id="SM00822">
    <property type="entry name" value="PKS_KR"/>
    <property type="match status" value="1"/>
</dbReference>
<dbReference type="EMBL" id="CP031194">
    <property type="protein sequence ID" value="AXG81450.1"/>
    <property type="molecule type" value="Genomic_DNA"/>
</dbReference>
<dbReference type="InterPro" id="IPR020904">
    <property type="entry name" value="Sc_DH/Rdtase_CS"/>
</dbReference>
<organism evidence="5 6">
    <name type="scientific">Streptomyces paludis</name>
    <dbReference type="NCBI Taxonomy" id="2282738"/>
    <lineage>
        <taxon>Bacteria</taxon>
        <taxon>Bacillati</taxon>
        <taxon>Actinomycetota</taxon>
        <taxon>Actinomycetes</taxon>
        <taxon>Kitasatosporales</taxon>
        <taxon>Streptomycetaceae</taxon>
        <taxon>Streptomyces</taxon>
    </lineage>
</organism>
<dbReference type="RefSeq" id="WP_114663991.1">
    <property type="nucleotide sequence ID" value="NZ_CP031194.1"/>
</dbReference>
<protein>
    <submittedName>
        <fullName evidence="5">SDR family NAD(P)-dependent oxidoreductase</fullName>
    </submittedName>
</protein>
<evidence type="ECO:0000256" key="1">
    <source>
        <dbReference type="ARBA" id="ARBA00006484"/>
    </source>
</evidence>
<keyword evidence="6" id="KW-1185">Reference proteome</keyword>
<dbReference type="OrthoDB" id="517007at2"/>
<dbReference type="Pfam" id="PF13561">
    <property type="entry name" value="adh_short_C2"/>
    <property type="match status" value="1"/>
</dbReference>
<dbReference type="InterPro" id="IPR036291">
    <property type="entry name" value="NAD(P)-bd_dom_sf"/>
</dbReference>
<evidence type="ECO:0000259" key="4">
    <source>
        <dbReference type="SMART" id="SM00822"/>
    </source>
</evidence>
<feature type="region of interest" description="Disordered" evidence="3">
    <location>
        <begin position="1"/>
        <end position="21"/>
    </location>
</feature>
<evidence type="ECO:0000313" key="5">
    <source>
        <dbReference type="EMBL" id="AXG81450.1"/>
    </source>
</evidence>
<gene>
    <name evidence="5" type="ORF">DVK44_31280</name>
</gene>
<name>A0A345HXM6_9ACTN</name>
<dbReference type="InterPro" id="IPR002347">
    <property type="entry name" value="SDR_fam"/>
</dbReference>
<dbReference type="PROSITE" id="PS00061">
    <property type="entry name" value="ADH_SHORT"/>
    <property type="match status" value="1"/>
</dbReference>
<dbReference type="FunFam" id="3.40.50.720:FF:000084">
    <property type="entry name" value="Short-chain dehydrogenase reductase"/>
    <property type="match status" value="1"/>
</dbReference>
<dbReference type="PRINTS" id="PR00081">
    <property type="entry name" value="GDHRDH"/>
</dbReference>
<dbReference type="Gene3D" id="3.40.50.720">
    <property type="entry name" value="NAD(P)-binding Rossmann-like Domain"/>
    <property type="match status" value="1"/>
</dbReference>
<evidence type="ECO:0000256" key="2">
    <source>
        <dbReference type="ARBA" id="ARBA00023002"/>
    </source>
</evidence>
<dbReference type="NCBIfam" id="NF005559">
    <property type="entry name" value="PRK07231.1"/>
    <property type="match status" value="1"/>
</dbReference>
<feature type="domain" description="Ketoreductase" evidence="4">
    <location>
        <begin position="25"/>
        <end position="205"/>
    </location>
</feature>
<dbReference type="GO" id="GO:0016616">
    <property type="term" value="F:oxidoreductase activity, acting on the CH-OH group of donors, NAD or NADP as acceptor"/>
    <property type="evidence" value="ECO:0007669"/>
    <property type="project" value="UniProtKB-ARBA"/>
</dbReference>
<accession>A0A345HXM6</accession>
<dbReference type="AlphaFoldDB" id="A0A345HXM6"/>
<proteinExistence type="inferred from homology"/>
<dbReference type="PANTHER" id="PTHR42760:SF115">
    <property type="entry name" value="3-OXOACYL-[ACYL-CARRIER-PROTEIN] REDUCTASE FABG"/>
    <property type="match status" value="1"/>
</dbReference>
<dbReference type="SUPFAM" id="SSF51735">
    <property type="entry name" value="NAD(P)-binding Rossmann-fold domains"/>
    <property type="match status" value="1"/>
</dbReference>
<dbReference type="InterPro" id="IPR057326">
    <property type="entry name" value="KR_dom"/>
</dbReference>
<dbReference type="PRINTS" id="PR00080">
    <property type="entry name" value="SDRFAMILY"/>
</dbReference>
<reference evidence="6" key="1">
    <citation type="submission" date="2018-07" db="EMBL/GenBank/DDBJ databases">
        <authorList>
            <person name="Zhao J."/>
        </authorList>
    </citation>
    <scope>NUCLEOTIDE SEQUENCE [LARGE SCALE GENOMIC DNA]</scope>
    <source>
        <strain evidence="6">GSSD-12</strain>
    </source>
</reference>
<dbReference type="PANTHER" id="PTHR42760">
    <property type="entry name" value="SHORT-CHAIN DEHYDROGENASES/REDUCTASES FAMILY MEMBER"/>
    <property type="match status" value="1"/>
</dbReference>
<dbReference type="Proteomes" id="UP000253868">
    <property type="component" value="Chromosome"/>
</dbReference>
<sequence length="268" mass="27366">MTDTTNATGAPGGAGGSGVPRLDGKTVWVTGAGKGLGRAMAVALSRAGADLAVTARTADDLERLASELAGHGGKVLVLPASVADPAAVGAAVGRITEWTGRLDAVVNCAGVSPHFTRSEQVTDEAWRQVLDVNLQGTFSCCREAGKVMLAQGYGSIVNVSSVHASTGFERIAAYAASKGGVEALTRSLAVEWAPRGVRVNALAPGYFRTDLSSGLLDSQWGERIVRAIPLGRVGEADELGGAAVFLASDASRFVTGTTLTVDGGWTAR</sequence>
<evidence type="ECO:0000313" key="6">
    <source>
        <dbReference type="Proteomes" id="UP000253868"/>
    </source>
</evidence>